<dbReference type="Gene3D" id="3.30.420.40">
    <property type="match status" value="2"/>
</dbReference>
<gene>
    <name evidence="8 10 13" type="primary">xylB</name>
    <name evidence="13" type="ORF">NCTC10283_00989</name>
</gene>
<dbReference type="STRING" id="1120980.GCA_000745955_01009"/>
<evidence type="ECO:0000259" key="12">
    <source>
        <dbReference type="Pfam" id="PF02782"/>
    </source>
</evidence>
<reference evidence="13 14" key="1">
    <citation type="submission" date="2018-06" db="EMBL/GenBank/DDBJ databases">
        <authorList>
            <consortium name="Pathogen Informatics"/>
            <person name="Doyle S."/>
        </authorList>
    </citation>
    <scope>NUCLEOTIDE SEQUENCE [LARGE SCALE GENOMIC DNA]</scope>
    <source>
        <strain evidence="13 14">NCTC10283</strain>
    </source>
</reference>
<keyword evidence="7 8" id="KW-0119">Carbohydrate metabolism</keyword>
<keyword evidence="4 8" id="KW-0547">Nucleotide-binding</keyword>
<evidence type="ECO:0000256" key="5">
    <source>
        <dbReference type="ARBA" id="ARBA00022777"/>
    </source>
</evidence>
<comment type="catalytic activity">
    <reaction evidence="8 10">
        <text>D-xylulose + ATP = D-xylulose 5-phosphate + ADP + H(+)</text>
        <dbReference type="Rhea" id="RHEA:10964"/>
        <dbReference type="ChEBI" id="CHEBI:15378"/>
        <dbReference type="ChEBI" id="CHEBI:17140"/>
        <dbReference type="ChEBI" id="CHEBI:30616"/>
        <dbReference type="ChEBI" id="CHEBI:57737"/>
        <dbReference type="ChEBI" id="CHEBI:456216"/>
        <dbReference type="EC" id="2.7.1.17"/>
    </reaction>
</comment>
<dbReference type="PANTHER" id="PTHR43095">
    <property type="entry name" value="SUGAR KINASE"/>
    <property type="match status" value="1"/>
</dbReference>
<keyword evidence="14" id="KW-1185">Reference proteome</keyword>
<dbReference type="Pfam" id="PF02782">
    <property type="entry name" value="FGGY_C"/>
    <property type="match status" value="1"/>
</dbReference>
<evidence type="ECO:0000256" key="8">
    <source>
        <dbReference type="HAMAP-Rule" id="MF_02220"/>
    </source>
</evidence>
<dbReference type="InterPro" id="IPR018484">
    <property type="entry name" value="FGGY_N"/>
</dbReference>
<keyword evidence="5 8" id="KW-0418">Kinase</keyword>
<evidence type="ECO:0000256" key="1">
    <source>
        <dbReference type="ARBA" id="ARBA00009156"/>
    </source>
</evidence>
<dbReference type="NCBIfam" id="TIGR01312">
    <property type="entry name" value="XylB"/>
    <property type="match status" value="1"/>
</dbReference>
<dbReference type="InterPro" id="IPR018483">
    <property type="entry name" value="Carb_kinase_FGGY_CS"/>
</dbReference>
<evidence type="ECO:0000259" key="11">
    <source>
        <dbReference type="Pfam" id="PF00370"/>
    </source>
</evidence>
<feature type="active site" description="Proton acceptor" evidence="8">
    <location>
        <position position="237"/>
    </location>
</feature>
<evidence type="ECO:0000256" key="7">
    <source>
        <dbReference type="ARBA" id="ARBA00023277"/>
    </source>
</evidence>
<dbReference type="SUPFAM" id="SSF53067">
    <property type="entry name" value="Actin-like ATPase domain"/>
    <property type="match status" value="2"/>
</dbReference>
<dbReference type="Pfam" id="PF00370">
    <property type="entry name" value="FGGY_N"/>
    <property type="match status" value="1"/>
</dbReference>
<comment type="function">
    <text evidence="8">Catalyzes the phosphorylation of D-xylulose to D-xylulose 5-phosphate.</text>
</comment>
<sequence length="484" mass="52474">MYLGLDYGTSEIKALLMGDNGDIIATHGLPLSIQRPQPQWSEQSADEWWRVTNDLVLQLRDKVGNFKWAQIRGIGLSGQMHGAVLLNENNDVLRPVILWNDTRSSAECAELEQAVPDLHAITGNLAMAGFTAPKLLWVRKHEPDIFAQTKTVLLPKDYIRFLLTGKKVSEMSDAAGMLWLDVAKRDWSDEVLAACGMDRSFMADLVEGSHVSGSLKADLAEKWGLSPDVIVAGGGGDNAASAVGVGAVNPNDAFISLGTSGVVFVVNENYRPAPQSAVHCFCHALPNRWHQMSVMLSAAACLSWYCKLVGVKEVELLAEIERLSDEQRAQAPIFLPYLSGERTPHNDAFATGSLHGLTHAHGRAEIGYAVLEGVSFGLADGVRVLQESGTQISECSLLGGGARSPYWAQLLADILQIQIVTHKGGETGGALGAARLAALACGGDETQICTKPEINQIFNPNKKDFLPTRYAQFRKLYSVEKSNR</sequence>
<dbReference type="OrthoDB" id="9805576at2"/>
<protein>
    <recommendedName>
        <fullName evidence="8 10">Xylulose kinase</fullName>
        <shortName evidence="8 10">Xylulokinase</shortName>
        <ecNumber evidence="8 10">2.7.1.17</ecNumber>
    </recommendedName>
</protein>
<dbReference type="InterPro" id="IPR050406">
    <property type="entry name" value="FGGY_Carb_Kinase"/>
</dbReference>
<keyword evidence="6 8" id="KW-0067">ATP-binding</keyword>
<dbReference type="EMBL" id="UFSO01000002">
    <property type="protein sequence ID" value="SSY70874.1"/>
    <property type="molecule type" value="Genomic_DNA"/>
</dbReference>
<dbReference type="HAMAP" id="MF_02220">
    <property type="entry name" value="XylB"/>
    <property type="match status" value="1"/>
</dbReference>
<dbReference type="EC" id="2.7.1.17" evidence="8 10"/>
<evidence type="ECO:0000313" key="14">
    <source>
        <dbReference type="Proteomes" id="UP000254209"/>
    </source>
</evidence>
<name>A0A376BNT8_9NEIS</name>
<dbReference type="InterPro" id="IPR006000">
    <property type="entry name" value="Xylulokinase"/>
</dbReference>
<evidence type="ECO:0000256" key="3">
    <source>
        <dbReference type="ARBA" id="ARBA00022679"/>
    </source>
</evidence>
<dbReference type="PANTHER" id="PTHR43095:SF6">
    <property type="entry name" value="XYLULOSE KINASE"/>
    <property type="match status" value="1"/>
</dbReference>
<dbReference type="AlphaFoldDB" id="A0A376BNT8"/>
<dbReference type="CDD" id="cd07808">
    <property type="entry name" value="ASKHA_NBD_FGGY_EcXK-like"/>
    <property type="match status" value="1"/>
</dbReference>
<accession>A0A376BNT8</accession>
<dbReference type="InterPro" id="IPR000577">
    <property type="entry name" value="Carb_kinase_FGGY"/>
</dbReference>
<proteinExistence type="inferred from homology"/>
<evidence type="ECO:0000256" key="10">
    <source>
        <dbReference type="RuleBase" id="RU364073"/>
    </source>
</evidence>
<evidence type="ECO:0000256" key="6">
    <source>
        <dbReference type="ARBA" id="ARBA00022840"/>
    </source>
</evidence>
<dbReference type="Proteomes" id="UP000254209">
    <property type="component" value="Unassembled WGS sequence"/>
</dbReference>
<feature type="site" description="Important for activity" evidence="8">
    <location>
        <position position="6"/>
    </location>
</feature>
<dbReference type="GO" id="GO:0005524">
    <property type="term" value="F:ATP binding"/>
    <property type="evidence" value="ECO:0007669"/>
    <property type="project" value="UniProtKB-UniRule"/>
</dbReference>
<feature type="domain" description="Carbohydrate kinase FGGY C-terminal" evidence="12">
    <location>
        <begin position="254"/>
        <end position="440"/>
    </location>
</feature>
<comment type="similarity">
    <text evidence="1 8 9">Belongs to the FGGY kinase family.</text>
</comment>
<evidence type="ECO:0000256" key="9">
    <source>
        <dbReference type="RuleBase" id="RU003733"/>
    </source>
</evidence>
<evidence type="ECO:0000313" key="13">
    <source>
        <dbReference type="EMBL" id="SSY70874.1"/>
    </source>
</evidence>
<feature type="binding site" evidence="8">
    <location>
        <begin position="80"/>
        <end position="81"/>
    </location>
    <ligand>
        <name>substrate</name>
    </ligand>
</feature>
<dbReference type="GO" id="GO:0004856">
    <property type="term" value="F:D-xylulokinase activity"/>
    <property type="evidence" value="ECO:0007669"/>
    <property type="project" value="UniProtKB-UniRule"/>
</dbReference>
<dbReference type="PROSITE" id="PS00445">
    <property type="entry name" value="FGGY_KINASES_2"/>
    <property type="match status" value="1"/>
</dbReference>
<dbReference type="PIRSF" id="PIRSF000538">
    <property type="entry name" value="GlpK"/>
    <property type="match status" value="1"/>
</dbReference>
<keyword evidence="3 8" id="KW-0808">Transferase</keyword>
<evidence type="ECO:0000256" key="4">
    <source>
        <dbReference type="ARBA" id="ARBA00022741"/>
    </source>
</evidence>
<dbReference type="GO" id="GO:0005998">
    <property type="term" value="P:xylulose catabolic process"/>
    <property type="evidence" value="ECO:0007669"/>
    <property type="project" value="UniProtKB-UniRule"/>
</dbReference>
<dbReference type="InterPro" id="IPR018485">
    <property type="entry name" value="FGGY_C"/>
</dbReference>
<organism evidence="13 14">
    <name type="scientific">Alysiella crassa</name>
    <dbReference type="NCBI Taxonomy" id="153491"/>
    <lineage>
        <taxon>Bacteria</taxon>
        <taxon>Pseudomonadati</taxon>
        <taxon>Pseudomonadota</taxon>
        <taxon>Betaproteobacteria</taxon>
        <taxon>Neisseriales</taxon>
        <taxon>Neisseriaceae</taxon>
        <taxon>Alysiella</taxon>
    </lineage>
</organism>
<feature type="domain" description="Carbohydrate kinase FGGY N-terminal" evidence="11">
    <location>
        <begin position="1"/>
        <end position="244"/>
    </location>
</feature>
<keyword evidence="2 8" id="KW-0859">Xylose metabolism</keyword>
<dbReference type="GO" id="GO:0042732">
    <property type="term" value="P:D-xylose metabolic process"/>
    <property type="evidence" value="ECO:0007669"/>
    <property type="project" value="UniProtKB-KW"/>
</dbReference>
<dbReference type="InterPro" id="IPR043129">
    <property type="entry name" value="ATPase_NBD"/>
</dbReference>
<evidence type="ECO:0000256" key="2">
    <source>
        <dbReference type="ARBA" id="ARBA00022629"/>
    </source>
</evidence>
<dbReference type="PROSITE" id="PS00933">
    <property type="entry name" value="FGGY_KINASES_1"/>
    <property type="match status" value="1"/>
</dbReference>